<evidence type="ECO:0000313" key="2">
    <source>
        <dbReference type="EMBL" id="KAF2608517.1"/>
    </source>
</evidence>
<sequence>MYFLSSFSWVFCLDEFKSGQASVLWIGAGSLKSDSMDIDLVRSMVRGESNGESQLDLEGVGGAEALSRSVVSFYRVQW</sequence>
<reference evidence="2" key="1">
    <citation type="submission" date="2019-12" db="EMBL/GenBank/DDBJ databases">
        <title>Genome sequencing and annotation of Brassica cretica.</title>
        <authorList>
            <person name="Studholme D.J."/>
            <person name="Sarris P.F."/>
        </authorList>
    </citation>
    <scope>NUCLEOTIDE SEQUENCE</scope>
    <source>
        <strain evidence="2">PFS-001/15</strain>
        <strain evidence="1">PFS-102/07</strain>
        <tissue evidence="2">Leaf</tissue>
    </source>
</reference>
<accession>A0A8S9LR54</accession>
<comment type="caution">
    <text evidence="2">The sequence shown here is derived from an EMBL/GenBank/DDBJ whole genome shotgun (WGS) entry which is preliminary data.</text>
</comment>
<dbReference type="EMBL" id="QGKY02001925">
    <property type="protein sequence ID" value="KAF2546293.1"/>
    <property type="molecule type" value="Genomic_DNA"/>
</dbReference>
<evidence type="ECO:0000313" key="1">
    <source>
        <dbReference type="EMBL" id="KAF2546293.1"/>
    </source>
</evidence>
<name>A0A8S9LR54_BRACR</name>
<proteinExistence type="predicted"/>
<gene>
    <name evidence="2" type="ORF">F2Q68_00045000</name>
    <name evidence="1" type="ORF">F2Q70_00023879</name>
</gene>
<protein>
    <submittedName>
        <fullName evidence="2">Uncharacterized protein</fullName>
    </submittedName>
</protein>
<organism evidence="2 3">
    <name type="scientific">Brassica cretica</name>
    <name type="common">Mustard</name>
    <dbReference type="NCBI Taxonomy" id="69181"/>
    <lineage>
        <taxon>Eukaryota</taxon>
        <taxon>Viridiplantae</taxon>
        <taxon>Streptophyta</taxon>
        <taxon>Embryophyta</taxon>
        <taxon>Tracheophyta</taxon>
        <taxon>Spermatophyta</taxon>
        <taxon>Magnoliopsida</taxon>
        <taxon>eudicotyledons</taxon>
        <taxon>Gunneridae</taxon>
        <taxon>Pentapetalae</taxon>
        <taxon>rosids</taxon>
        <taxon>malvids</taxon>
        <taxon>Brassicales</taxon>
        <taxon>Brassicaceae</taxon>
        <taxon>Brassiceae</taxon>
        <taxon>Brassica</taxon>
    </lineage>
</organism>
<evidence type="ECO:0000313" key="3">
    <source>
        <dbReference type="Proteomes" id="UP000712281"/>
    </source>
</evidence>
<dbReference type="Proteomes" id="UP000712281">
    <property type="component" value="Unassembled WGS sequence"/>
</dbReference>
<dbReference type="EMBL" id="QGKW02000276">
    <property type="protein sequence ID" value="KAF2608517.1"/>
    <property type="molecule type" value="Genomic_DNA"/>
</dbReference>
<dbReference type="AlphaFoldDB" id="A0A8S9LR54"/>